<dbReference type="EMBL" id="MGKY01000016">
    <property type="protein sequence ID" value="OGN33459.1"/>
    <property type="molecule type" value="Genomic_DNA"/>
</dbReference>
<sequence length="204" mass="23794">MKSQVDKKIIGFDMDGVIVDHAQRKVDLAKNFGFKIKKTETPSEIIKKLITPLATYRNFQRVLYDEPKTALFSPLMPGVKVTLTKIQKLKIPYFLISRRKKEETAITLLTKHGLWPKYFNRQNTFFVLEPEDKEIKAKALGITHYIDDEQKVLDVLRSVPNKILFDPLGVFKNTSPFRKVRYKNSGYARVKSWKEIHDLLLKKV</sequence>
<dbReference type="Proteomes" id="UP000177745">
    <property type="component" value="Unassembled WGS sequence"/>
</dbReference>
<dbReference type="SUPFAM" id="SSF56784">
    <property type="entry name" value="HAD-like"/>
    <property type="match status" value="1"/>
</dbReference>
<protein>
    <recommendedName>
        <fullName evidence="3">Nucleotidase</fullName>
    </recommendedName>
</protein>
<dbReference type="InterPro" id="IPR023214">
    <property type="entry name" value="HAD_sf"/>
</dbReference>
<gene>
    <name evidence="1" type="ORF">A3G51_01680</name>
</gene>
<evidence type="ECO:0000313" key="2">
    <source>
        <dbReference type="Proteomes" id="UP000177745"/>
    </source>
</evidence>
<accession>A0A1F8H951</accession>
<dbReference type="Gene3D" id="3.40.50.1000">
    <property type="entry name" value="HAD superfamily/HAD-like"/>
    <property type="match status" value="1"/>
</dbReference>
<reference evidence="1 2" key="1">
    <citation type="journal article" date="2016" name="Nat. Commun.">
        <title>Thousands of microbial genomes shed light on interconnected biogeochemical processes in an aquifer system.</title>
        <authorList>
            <person name="Anantharaman K."/>
            <person name="Brown C.T."/>
            <person name="Hug L.A."/>
            <person name="Sharon I."/>
            <person name="Castelle C.J."/>
            <person name="Probst A.J."/>
            <person name="Thomas B.C."/>
            <person name="Singh A."/>
            <person name="Wilkins M.J."/>
            <person name="Karaoz U."/>
            <person name="Brodie E.L."/>
            <person name="Williams K.H."/>
            <person name="Hubbard S.S."/>
            <person name="Banfield J.F."/>
        </authorList>
    </citation>
    <scope>NUCLEOTIDE SEQUENCE [LARGE SCALE GENOMIC DNA]</scope>
</reference>
<name>A0A1F8H951_9BACT</name>
<evidence type="ECO:0008006" key="3">
    <source>
        <dbReference type="Google" id="ProtNLM"/>
    </source>
</evidence>
<evidence type="ECO:0000313" key="1">
    <source>
        <dbReference type="EMBL" id="OGN33459.1"/>
    </source>
</evidence>
<dbReference type="InterPro" id="IPR036412">
    <property type="entry name" value="HAD-like_sf"/>
</dbReference>
<organism evidence="1 2">
    <name type="scientific">Candidatus Yanofskybacteria bacterium RIFCSPLOWO2_12_FULL_43_11b</name>
    <dbReference type="NCBI Taxonomy" id="1802710"/>
    <lineage>
        <taxon>Bacteria</taxon>
        <taxon>Candidatus Yanofskyibacteriota</taxon>
    </lineage>
</organism>
<dbReference type="AlphaFoldDB" id="A0A1F8H951"/>
<proteinExistence type="predicted"/>
<comment type="caution">
    <text evidence="1">The sequence shown here is derived from an EMBL/GenBank/DDBJ whole genome shotgun (WGS) entry which is preliminary data.</text>
</comment>